<keyword evidence="1" id="KW-0812">Transmembrane</keyword>
<comment type="caution">
    <text evidence="2">The sequence shown here is derived from an EMBL/GenBank/DDBJ whole genome shotgun (WGS) entry which is preliminary data.</text>
</comment>
<feature type="transmembrane region" description="Helical" evidence="1">
    <location>
        <begin position="32"/>
        <end position="51"/>
    </location>
</feature>
<feature type="transmembrane region" description="Helical" evidence="1">
    <location>
        <begin position="6"/>
        <end position="25"/>
    </location>
</feature>
<evidence type="ECO:0000313" key="3">
    <source>
        <dbReference type="Proteomes" id="UP000216020"/>
    </source>
</evidence>
<feature type="transmembrane region" description="Helical" evidence="1">
    <location>
        <begin position="89"/>
        <end position="108"/>
    </location>
</feature>
<sequence>MWLTSVIIICLLMMGMLFSLSRSGIPGVATTACGAAVTCVAVALTAAPPLLAGGLPVPVRLLGGVLLGVDMALYFVAVRQFFGLGVPKAALAVLLLLYALALAAFWYVSTDFSMRTAIVSTMRGLMAGLIAVTVLRHRPAGQAAYPYVFTVAMAGALALMHAWRAVVYFLRLDGIGALWQSSTVNTIYLSIGLVTLPGIMLGMILMIHDRMLEQRVSKAVADSRGRQDPRRP</sequence>
<keyword evidence="1" id="KW-1133">Transmembrane helix</keyword>
<reference evidence="3" key="1">
    <citation type="submission" date="2017-05" db="EMBL/GenBank/DDBJ databases">
        <title>Complete and WGS of Bordetella genogroups.</title>
        <authorList>
            <person name="Spilker T."/>
            <person name="Lipuma J."/>
        </authorList>
    </citation>
    <scope>NUCLEOTIDE SEQUENCE [LARGE SCALE GENOMIC DNA]</scope>
    <source>
        <strain evidence="3">AU16122</strain>
    </source>
</reference>
<name>A0A261SDA1_9BORD</name>
<feature type="transmembrane region" description="Helical" evidence="1">
    <location>
        <begin position="57"/>
        <end position="77"/>
    </location>
</feature>
<protein>
    <submittedName>
        <fullName evidence="2">Uncharacterized protein</fullName>
    </submittedName>
</protein>
<dbReference type="EMBL" id="NEVM01000002">
    <property type="protein sequence ID" value="OZI34967.1"/>
    <property type="molecule type" value="Genomic_DNA"/>
</dbReference>
<dbReference type="AlphaFoldDB" id="A0A261SDA1"/>
<organism evidence="2 3">
    <name type="scientific">Bordetella genomosp. 10</name>
    <dbReference type="NCBI Taxonomy" id="1416804"/>
    <lineage>
        <taxon>Bacteria</taxon>
        <taxon>Pseudomonadati</taxon>
        <taxon>Pseudomonadota</taxon>
        <taxon>Betaproteobacteria</taxon>
        <taxon>Burkholderiales</taxon>
        <taxon>Alcaligenaceae</taxon>
        <taxon>Bordetella</taxon>
    </lineage>
</organism>
<accession>A0A261SDA1</accession>
<feature type="transmembrane region" description="Helical" evidence="1">
    <location>
        <begin position="187"/>
        <end position="207"/>
    </location>
</feature>
<feature type="transmembrane region" description="Helical" evidence="1">
    <location>
        <begin position="114"/>
        <end position="135"/>
    </location>
</feature>
<evidence type="ECO:0000313" key="2">
    <source>
        <dbReference type="EMBL" id="OZI34967.1"/>
    </source>
</evidence>
<keyword evidence="1" id="KW-0472">Membrane</keyword>
<evidence type="ECO:0000256" key="1">
    <source>
        <dbReference type="SAM" id="Phobius"/>
    </source>
</evidence>
<keyword evidence="3" id="KW-1185">Reference proteome</keyword>
<feature type="transmembrane region" description="Helical" evidence="1">
    <location>
        <begin position="147"/>
        <end position="167"/>
    </location>
</feature>
<proteinExistence type="predicted"/>
<gene>
    <name evidence="2" type="ORF">CAL29_16095</name>
</gene>
<dbReference type="Proteomes" id="UP000216020">
    <property type="component" value="Unassembled WGS sequence"/>
</dbReference>